<protein>
    <submittedName>
        <fullName evidence="1">Uncharacterized protein</fullName>
    </submittedName>
</protein>
<evidence type="ECO:0000313" key="1">
    <source>
        <dbReference type="EnsemblPlants" id="AVESA.00010b.r2.2DG0328350.1.CDS.1"/>
    </source>
</evidence>
<accession>A0ACD5UWR4</accession>
<sequence length="132" mass="14840">MPILEKLSDLVVLELWGYEGQTMSCSPEGFPRLLVLKLGGFFVKKWSIEPGAMKALSNLTLEDGVMPRDLQNGAALEDAVNVAMLKPLTKLPECLLHLQSLKELKLVKMPQISRYDSTYLELQKKACKVRNH</sequence>
<evidence type="ECO:0000313" key="2">
    <source>
        <dbReference type="Proteomes" id="UP001732700"/>
    </source>
</evidence>
<dbReference type="Proteomes" id="UP001732700">
    <property type="component" value="Chromosome 2D"/>
</dbReference>
<dbReference type="EnsemblPlants" id="AVESA.00010b.r2.2DG0328350.1">
    <property type="protein sequence ID" value="AVESA.00010b.r2.2DG0328350.1.CDS.1"/>
    <property type="gene ID" value="AVESA.00010b.r2.2DG0328350"/>
</dbReference>
<proteinExistence type="predicted"/>
<keyword evidence="2" id="KW-1185">Reference proteome</keyword>
<name>A0ACD5UWR4_AVESA</name>
<organism evidence="1 2">
    <name type="scientific">Avena sativa</name>
    <name type="common">Oat</name>
    <dbReference type="NCBI Taxonomy" id="4498"/>
    <lineage>
        <taxon>Eukaryota</taxon>
        <taxon>Viridiplantae</taxon>
        <taxon>Streptophyta</taxon>
        <taxon>Embryophyta</taxon>
        <taxon>Tracheophyta</taxon>
        <taxon>Spermatophyta</taxon>
        <taxon>Magnoliopsida</taxon>
        <taxon>Liliopsida</taxon>
        <taxon>Poales</taxon>
        <taxon>Poaceae</taxon>
        <taxon>BOP clade</taxon>
        <taxon>Pooideae</taxon>
        <taxon>Poodae</taxon>
        <taxon>Poeae</taxon>
        <taxon>Poeae Chloroplast Group 1 (Aveneae type)</taxon>
        <taxon>Aveninae</taxon>
        <taxon>Avena</taxon>
    </lineage>
</organism>
<reference evidence="1" key="1">
    <citation type="submission" date="2021-05" db="EMBL/GenBank/DDBJ databases">
        <authorList>
            <person name="Scholz U."/>
            <person name="Mascher M."/>
            <person name="Fiebig A."/>
        </authorList>
    </citation>
    <scope>NUCLEOTIDE SEQUENCE [LARGE SCALE GENOMIC DNA]</scope>
</reference>
<reference evidence="1" key="2">
    <citation type="submission" date="2025-09" db="UniProtKB">
        <authorList>
            <consortium name="EnsemblPlants"/>
        </authorList>
    </citation>
    <scope>IDENTIFICATION</scope>
</reference>